<keyword evidence="2" id="KW-0732">Signal</keyword>
<dbReference type="Pfam" id="PF06674">
    <property type="entry name" value="DUF1176"/>
    <property type="match status" value="1"/>
</dbReference>
<keyword evidence="4" id="KW-1185">Reference proteome</keyword>
<gene>
    <name evidence="3" type="ORF">FKM52_09495</name>
</gene>
<evidence type="ECO:0000256" key="1">
    <source>
        <dbReference type="SAM" id="MobiDB-lite"/>
    </source>
</evidence>
<sequence>MPYWMKTPLLLFFFNVSVQAAPLQKTFTDWQITCNNLNYCVARNIPGDKGLVMTIARHAGANDRPLLRIDYGNRYTGELKGAALPDNLLLDQQRLRPDFKHWTVEPHHLVTIHPIAIDEFLAQIINADNIQFTARPQAMISLHGLKAALLLMDDMQGRVGSLGAWIKRGSRKAWEVPPEPAPPPLRRADRPPAPLTREETSGLIDFGTWRVNADECSLDPMRREVRVAPLTDTRALLLVSCEMGAYNVIDLAFEVTRSQPWVARGLTLTLPFIPPQRSEKQLEIINAEYDAATGQLYTFAKGRGLGDCGNASRWQFNGQEFALAEYAEESTCDAWHGSDDWPTLWISQRPALP</sequence>
<organism evidence="3 4">
    <name type="scientific">Mixta tenebrionis</name>
    <dbReference type="NCBI Taxonomy" id="2562439"/>
    <lineage>
        <taxon>Bacteria</taxon>
        <taxon>Pseudomonadati</taxon>
        <taxon>Pseudomonadota</taxon>
        <taxon>Gammaproteobacteria</taxon>
        <taxon>Enterobacterales</taxon>
        <taxon>Erwiniaceae</taxon>
        <taxon>Mixta</taxon>
    </lineage>
</organism>
<dbReference type="EMBL" id="VHQI01000005">
    <property type="protein sequence ID" value="TPW42261.1"/>
    <property type="molecule type" value="Genomic_DNA"/>
</dbReference>
<evidence type="ECO:0000313" key="3">
    <source>
        <dbReference type="EMBL" id="TPW42261.1"/>
    </source>
</evidence>
<comment type="caution">
    <text evidence="3">The sequence shown here is derived from an EMBL/GenBank/DDBJ whole genome shotgun (WGS) entry which is preliminary data.</text>
</comment>
<proteinExistence type="predicted"/>
<feature type="region of interest" description="Disordered" evidence="1">
    <location>
        <begin position="173"/>
        <end position="194"/>
    </location>
</feature>
<dbReference type="AlphaFoldDB" id="A0A506V8U2"/>
<reference evidence="3 4" key="1">
    <citation type="submission" date="2019-06" db="EMBL/GenBank/DDBJ databases">
        <authorList>
            <person name="Yang Y."/>
        </authorList>
    </citation>
    <scope>NUCLEOTIDE SEQUENCE [LARGE SCALE GENOMIC DNA]</scope>
    <source>
        <strain evidence="3 4">BIT-26</strain>
    </source>
</reference>
<evidence type="ECO:0000256" key="2">
    <source>
        <dbReference type="SAM" id="SignalP"/>
    </source>
</evidence>
<feature type="chain" id="PRO_5021215252" evidence="2">
    <location>
        <begin position="21"/>
        <end position="353"/>
    </location>
</feature>
<dbReference type="OrthoDB" id="6183301at2"/>
<accession>A0A506V8U2</accession>
<dbReference type="RefSeq" id="WP_141175964.1">
    <property type="nucleotide sequence ID" value="NZ_JBHUFX010000005.1"/>
</dbReference>
<dbReference type="InterPro" id="IPR009560">
    <property type="entry name" value="DUF1176"/>
</dbReference>
<feature type="signal peptide" evidence="2">
    <location>
        <begin position="1"/>
        <end position="20"/>
    </location>
</feature>
<protein>
    <submittedName>
        <fullName evidence="3">DUF1176 domain-containing protein</fullName>
    </submittedName>
</protein>
<evidence type="ECO:0000313" key="4">
    <source>
        <dbReference type="Proteomes" id="UP000319523"/>
    </source>
</evidence>
<name>A0A506V8U2_9GAMM</name>
<dbReference type="Proteomes" id="UP000319523">
    <property type="component" value="Unassembled WGS sequence"/>
</dbReference>